<name>A0A4R6U4D2_9GAMM</name>
<comment type="caution">
    <text evidence="1">The sequence shown here is derived from an EMBL/GenBank/DDBJ whole genome shotgun (WGS) entry which is preliminary data.</text>
</comment>
<dbReference type="RefSeq" id="WP_101496566.1">
    <property type="nucleotide sequence ID" value="NZ_LNJZ01000006.1"/>
</dbReference>
<evidence type="ECO:0000313" key="2">
    <source>
        <dbReference type="Proteomes" id="UP000294575"/>
    </source>
</evidence>
<dbReference type="NCBIfam" id="NF047389">
    <property type="entry name" value="ATPase_Sll1717"/>
    <property type="match status" value="1"/>
</dbReference>
<dbReference type="SUPFAM" id="SSF52540">
    <property type="entry name" value="P-loop containing nucleoside triphosphate hydrolases"/>
    <property type="match status" value="1"/>
</dbReference>
<accession>A0A4R6U4D2</accession>
<dbReference type="AlphaFoldDB" id="A0A4R6U4D2"/>
<dbReference type="EMBL" id="SNYK01000002">
    <property type="protein sequence ID" value="TDQ39633.1"/>
    <property type="molecule type" value="Genomic_DNA"/>
</dbReference>
<organism evidence="1 2">
    <name type="scientific">Thiopseudomonas denitrificans</name>
    <dbReference type="NCBI Taxonomy" id="1501432"/>
    <lineage>
        <taxon>Bacteria</taxon>
        <taxon>Pseudomonadati</taxon>
        <taxon>Pseudomonadota</taxon>
        <taxon>Gammaproteobacteria</taxon>
        <taxon>Pseudomonadales</taxon>
        <taxon>Pseudomonadaceae</taxon>
        <taxon>Thiopseudomonas</taxon>
    </lineage>
</organism>
<proteinExistence type="predicted"/>
<dbReference type="InterPro" id="IPR059206">
    <property type="entry name" value="Sll1717-like"/>
</dbReference>
<protein>
    <submittedName>
        <fullName evidence="1">Uncharacterized protein</fullName>
    </submittedName>
</protein>
<dbReference type="Gene3D" id="3.40.50.450">
    <property type="match status" value="1"/>
</dbReference>
<sequence length="775" mass="88867">MSELTGFYAYPSQPNEIGQCIEKAVDEYNRSQSGTCVNTWVQLDIIGHFISTEVLKGIDEADFLIADITKLNFNVVYEIGYAIGRSKRVLLTKNKSIENQDLIADKVGIFDTLGYREYQNSQELKSFILEASKKSPLEISSRVNRQAPVYLLETPYKTDWSGRIVSRIKKSGYIFRNFDPNEQPRLSAYDAINQVSSSYGVLVPLLSKDSSGNAIHNLRAAFIAGLSEGMGKAFRILQNGDDPVPLDYRDFVNVTYHPDDVNDHIADFASDVARAFQEKTEEQKLTERSFLKKLNLGSSSAENEMRDLSSYYLETDQYLKALRGEAHLVIGRKGSGKSAIFLQIRDIERDRNRSKNIVLDLKPDGYKLIKFKERILNFLEEGTYLHTITAFWEYVLLLEICYKILEKDKKRHIHDHVLYDGYRALANIYNVDDYDSDGDFSERMSQLMEKVYSEYESIHSGKEKVSLSSSDLTQLLYKHDVKALRQELLNYMENKGTLWLLFDNIDNGWPTSGLEHNDLLIIRALIDATRKIERVFGKKELDIKTAVFLRNDVYELLVKETADRGKEASVLLDWTDPDLLRELVRLRIVANGLDENTEFVEAWLKIIVSHYKGEESSQYFIDRSLMRPRFLLNLINHCKSFAINLNHEIISESDIEKGLSAYASDLLRDIGYELRDIAPESENVLYSFIGCKSELNESDVLALIAEGSEPGEITKKIFQLLLWYGFLGIKINSDDPKFIYDFSYNKTLMDGVKKKSNHCVICINQAFWPALMINT</sequence>
<dbReference type="Proteomes" id="UP000294575">
    <property type="component" value="Unassembled WGS sequence"/>
</dbReference>
<keyword evidence="2" id="KW-1185">Reference proteome</keyword>
<dbReference type="OrthoDB" id="100386at2"/>
<dbReference type="InterPro" id="IPR027417">
    <property type="entry name" value="P-loop_NTPase"/>
</dbReference>
<evidence type="ECO:0000313" key="1">
    <source>
        <dbReference type="EMBL" id="TDQ39633.1"/>
    </source>
</evidence>
<reference evidence="1 2" key="1">
    <citation type="submission" date="2019-03" db="EMBL/GenBank/DDBJ databases">
        <title>Genomic Encyclopedia of Type Strains, Phase IV (KMG-IV): sequencing the most valuable type-strain genomes for metagenomic binning, comparative biology and taxonomic classification.</title>
        <authorList>
            <person name="Goeker M."/>
        </authorList>
    </citation>
    <scope>NUCLEOTIDE SEQUENCE [LARGE SCALE GENOMIC DNA]</scope>
    <source>
        <strain evidence="1 2">DSM 28679</strain>
    </source>
</reference>
<gene>
    <name evidence="1" type="ORF">DFQ45_102335</name>
</gene>